<dbReference type="EMBL" id="VZCY01000068">
    <property type="protein sequence ID" value="MQN09861.1"/>
    <property type="molecule type" value="Genomic_DNA"/>
</dbReference>
<proteinExistence type="predicted"/>
<dbReference type="AlphaFoldDB" id="A0A6A7W194"/>
<reference evidence="1 2" key="1">
    <citation type="submission" date="2019-09" db="EMBL/GenBank/DDBJ databases">
        <title>Distinct polysaccharide growth profiles of human intestinal Prevotella copri isolates.</title>
        <authorList>
            <person name="Fehlner-Peach H."/>
            <person name="Magnabosco C."/>
            <person name="Raghavan V."/>
            <person name="Scher J.U."/>
            <person name="Tett A."/>
            <person name="Cox L.M."/>
            <person name="Gottsegen C."/>
            <person name="Watters A."/>
            <person name="Wiltshire- Gordon J.D."/>
            <person name="Segata N."/>
            <person name="Bonneau R."/>
            <person name="Littman D.R."/>
        </authorList>
    </citation>
    <scope>NUCLEOTIDE SEQUENCE [LARGE SCALE GENOMIC DNA]</scope>
    <source>
        <strain evidence="2">iK21513</strain>
    </source>
</reference>
<comment type="caution">
    <text evidence="1">The sequence shown here is derived from an EMBL/GenBank/DDBJ whole genome shotgun (WGS) entry which is preliminary data.</text>
</comment>
<evidence type="ECO:0000313" key="2">
    <source>
        <dbReference type="Proteomes" id="UP000406735"/>
    </source>
</evidence>
<organism evidence="1 2">
    <name type="scientific">Segatella copri</name>
    <dbReference type="NCBI Taxonomy" id="165179"/>
    <lineage>
        <taxon>Bacteria</taxon>
        <taxon>Pseudomonadati</taxon>
        <taxon>Bacteroidota</taxon>
        <taxon>Bacteroidia</taxon>
        <taxon>Bacteroidales</taxon>
        <taxon>Prevotellaceae</taxon>
        <taxon>Segatella</taxon>
    </lineage>
</organism>
<gene>
    <name evidence="1" type="ORF">F7D97_08010</name>
</gene>
<name>A0A6A7W194_9BACT</name>
<protein>
    <submittedName>
        <fullName evidence="1">Uncharacterized protein</fullName>
    </submittedName>
</protein>
<accession>A0A6A7W194</accession>
<dbReference type="Proteomes" id="UP000406735">
    <property type="component" value="Unassembled WGS sequence"/>
</dbReference>
<sequence>MKEINVDTREYIKALIDGKNVVEESLLDAIFDDSQYLTNKFFSLGFVGGAPTMIEYHGNYLSIRKLRSWITSEWGREIVKRLTGESKNSIYYYDTKQYLDERQAEPLIYTFFLSTDYLTVRFHYNVKVDED</sequence>
<evidence type="ECO:0000313" key="1">
    <source>
        <dbReference type="EMBL" id="MQN09861.1"/>
    </source>
</evidence>
<dbReference type="RefSeq" id="WP_153079828.1">
    <property type="nucleotide sequence ID" value="NZ_VZAU01000126.1"/>
</dbReference>